<dbReference type="InterPro" id="IPR007712">
    <property type="entry name" value="RelE/ParE_toxin"/>
</dbReference>
<evidence type="ECO:0000256" key="1">
    <source>
        <dbReference type="ARBA" id="ARBA00006226"/>
    </source>
</evidence>
<comment type="caution">
    <text evidence="3">The sequence shown here is derived from an EMBL/GenBank/DDBJ whole genome shotgun (WGS) entry which is preliminary data.</text>
</comment>
<reference evidence="4" key="1">
    <citation type="journal article" date="2015" name="Genome Announc.">
        <title>Draft Genome Sequence of an Anaerobic Ammonium-Oxidizing Bacterium, "Candidatus Brocadia sinica".</title>
        <authorList>
            <person name="Oshiki M."/>
            <person name="Shinyako-Hata K."/>
            <person name="Satoh H."/>
            <person name="Okabe S."/>
        </authorList>
    </citation>
    <scope>NUCLEOTIDE SEQUENCE [LARGE SCALE GENOMIC DNA]</scope>
    <source>
        <strain evidence="4">JPN1</strain>
    </source>
</reference>
<dbReference type="Pfam" id="PF05016">
    <property type="entry name" value="ParE_toxin"/>
    <property type="match status" value="1"/>
</dbReference>
<dbReference type="InterPro" id="IPR035093">
    <property type="entry name" value="RelE/ParE_toxin_dom_sf"/>
</dbReference>
<dbReference type="Gene3D" id="3.30.2310.20">
    <property type="entry name" value="RelE-like"/>
    <property type="match status" value="1"/>
</dbReference>
<evidence type="ECO:0000256" key="2">
    <source>
        <dbReference type="ARBA" id="ARBA00022649"/>
    </source>
</evidence>
<evidence type="ECO:0000313" key="4">
    <source>
        <dbReference type="Proteomes" id="UP000032309"/>
    </source>
</evidence>
<name>A0ABQ0K090_9BACT</name>
<keyword evidence="2" id="KW-1277">Toxin-antitoxin system</keyword>
<dbReference type="NCBIfam" id="TIGR02385">
    <property type="entry name" value="RelE_StbE"/>
    <property type="match status" value="1"/>
</dbReference>
<protein>
    <submittedName>
        <fullName evidence="3">Plasmid stabilization system protein</fullName>
    </submittedName>
</protein>
<evidence type="ECO:0000313" key="3">
    <source>
        <dbReference type="EMBL" id="GAN34417.1"/>
    </source>
</evidence>
<accession>A0ABQ0K090</accession>
<gene>
    <name evidence="3" type="ORF">BROSI_A2953</name>
</gene>
<organism evidence="3 4">
    <name type="scientific">Candidatus Brocadia sinica JPN1</name>
    <dbReference type="NCBI Taxonomy" id="1197129"/>
    <lineage>
        <taxon>Bacteria</taxon>
        <taxon>Pseudomonadati</taxon>
        <taxon>Planctomycetota</taxon>
        <taxon>Candidatus Brocadiia</taxon>
        <taxon>Candidatus Brocadiales</taxon>
        <taxon>Candidatus Brocadiaceae</taxon>
        <taxon>Candidatus Brocadia</taxon>
    </lineage>
</organism>
<proteinExistence type="inferred from homology"/>
<comment type="similarity">
    <text evidence="1">Belongs to the RelE toxin family.</text>
</comment>
<dbReference type="PANTHER" id="PTHR33755">
    <property type="entry name" value="TOXIN PARE1-RELATED"/>
    <property type="match status" value="1"/>
</dbReference>
<dbReference type="EMBL" id="BAFN01000001">
    <property type="protein sequence ID" value="GAN34417.1"/>
    <property type="molecule type" value="Genomic_DNA"/>
</dbReference>
<dbReference type="RefSeq" id="WP_052564425.1">
    <property type="nucleotide sequence ID" value="NZ_BAFN01000001.1"/>
</dbReference>
<dbReference type="Proteomes" id="UP000032309">
    <property type="component" value="Unassembled WGS sequence"/>
</dbReference>
<sequence length="94" mass="10883">MVVWSIPAKQDLKEIYDYIARDSKYYAEKVSQGIVEKSELLHKFPKIGRVVPEIGEANIREVIVYSYRLIYEVSSDKIEILTLIHCKQDFSSAS</sequence>
<dbReference type="PANTHER" id="PTHR33755:SF5">
    <property type="entry name" value="TYPE II TOXIN-ANTITOXIN SYSTEM RELE_PARE FAMILY TOXIN"/>
    <property type="match status" value="1"/>
</dbReference>
<keyword evidence="4" id="KW-1185">Reference proteome</keyword>
<dbReference type="InterPro" id="IPR051803">
    <property type="entry name" value="TA_system_RelE-like_toxin"/>
</dbReference>